<dbReference type="Proteomes" id="UP000515465">
    <property type="component" value="Chromosome"/>
</dbReference>
<dbReference type="RefSeq" id="WP_183460524.1">
    <property type="nucleotide sequence ID" value="NZ_CP050296.1"/>
</dbReference>
<sequence length="259" mass="28444">MTALIFGMFAVCPAAADSAYSQADILQGLKSVALFNADYMVLLRQQELACVKASTANDANWARERQTFVSEALRSGFDRATVEAIDARLAGGDTLKAGQTCPSARTPRPWTDFARTVFTDASNGLALTAYTFPLKPRTLDQLDQIKALVREKEPMRIRTERCFQAIAPAMFALSWTNGIAENITVLKMMADAGFPTSEIADVAEILDLKTFLVVLTKAEAASMVDSCKADTGWQEDYTVRFDLRPLEHGVAKILYEVPQ</sequence>
<name>A0A7G6SLA3_9HYPH</name>
<evidence type="ECO:0000313" key="1">
    <source>
        <dbReference type="EMBL" id="QND55285.1"/>
    </source>
</evidence>
<proteinExistence type="predicted"/>
<gene>
    <name evidence="1" type="ORF">HB778_00250</name>
</gene>
<accession>A0A7G6SLA3</accession>
<reference evidence="2" key="1">
    <citation type="journal article" date="2020" name="Mol. Plant Microbe">
        <title>Rhizobial microsymbionts of the narrowly endemic Oxytropis species growing in Kamchatka are characterized by significant genetic diversity and possess a set of genes that are associated with T3SS and T6SS secretion systems and can affect the development of symbiosis.</title>
        <authorList>
            <person name="Safronova V."/>
            <person name="Guro P."/>
            <person name="Sazanova A."/>
            <person name="Kuznetsova I."/>
            <person name="Belimov A."/>
            <person name="Yakubov V."/>
            <person name="Chirak E."/>
            <person name="Afonin A."/>
            <person name="Gogolev Y."/>
            <person name="Andronov E."/>
            <person name="Tikhonovich I."/>
        </authorList>
    </citation>
    <scope>NUCLEOTIDE SEQUENCE [LARGE SCALE GENOMIC DNA]</scope>
    <source>
        <strain evidence="2">583</strain>
    </source>
</reference>
<dbReference type="AlphaFoldDB" id="A0A7G6SLA3"/>
<evidence type="ECO:0000313" key="2">
    <source>
        <dbReference type="Proteomes" id="UP000515465"/>
    </source>
</evidence>
<protein>
    <submittedName>
        <fullName evidence="1">Uncharacterized protein</fullName>
    </submittedName>
</protein>
<dbReference type="EMBL" id="CP050296">
    <property type="protein sequence ID" value="QND55285.1"/>
    <property type="molecule type" value="Genomic_DNA"/>
</dbReference>
<organism evidence="1 2">
    <name type="scientific">Mesorhizobium huakuii</name>
    <dbReference type="NCBI Taxonomy" id="28104"/>
    <lineage>
        <taxon>Bacteria</taxon>
        <taxon>Pseudomonadati</taxon>
        <taxon>Pseudomonadota</taxon>
        <taxon>Alphaproteobacteria</taxon>
        <taxon>Hyphomicrobiales</taxon>
        <taxon>Phyllobacteriaceae</taxon>
        <taxon>Mesorhizobium</taxon>
    </lineage>
</organism>